<dbReference type="Proteomes" id="UP001612415">
    <property type="component" value="Unassembled WGS sequence"/>
</dbReference>
<comment type="caution">
    <text evidence="2">The sequence shown here is derived from an EMBL/GenBank/DDBJ whole genome shotgun (WGS) entry which is preliminary data.</text>
</comment>
<dbReference type="EMBL" id="JBITDC010000018">
    <property type="protein sequence ID" value="MFI5679981.1"/>
    <property type="molecule type" value="Genomic_DNA"/>
</dbReference>
<sequence length="64" mass="7276">MAHTFEYLVKLEQAAVDAHARLNDLGVDCDKQWQAWWDASAASRPPSPNTPKPKASSGLRWRWL</sequence>
<reference evidence="2 3" key="1">
    <citation type="submission" date="2024-10" db="EMBL/GenBank/DDBJ databases">
        <title>The Natural Products Discovery Center: Release of the First 8490 Sequenced Strains for Exploring Actinobacteria Biosynthetic Diversity.</title>
        <authorList>
            <person name="Kalkreuter E."/>
            <person name="Kautsar S.A."/>
            <person name="Yang D."/>
            <person name="Bader C.D."/>
            <person name="Teijaro C.N."/>
            <person name="Fluegel L."/>
            <person name="Davis C.M."/>
            <person name="Simpson J.R."/>
            <person name="Lauterbach L."/>
            <person name="Steele A.D."/>
            <person name="Gui C."/>
            <person name="Meng S."/>
            <person name="Li G."/>
            <person name="Viehrig K."/>
            <person name="Ye F."/>
            <person name="Su P."/>
            <person name="Kiefer A.F."/>
            <person name="Nichols A."/>
            <person name="Cepeda A.J."/>
            <person name="Yan W."/>
            <person name="Fan B."/>
            <person name="Jiang Y."/>
            <person name="Adhikari A."/>
            <person name="Zheng C.-J."/>
            <person name="Schuster L."/>
            <person name="Cowan T.M."/>
            <person name="Smanski M.J."/>
            <person name="Chevrette M.G."/>
            <person name="De Carvalho L.P.S."/>
            <person name="Shen B."/>
        </authorList>
    </citation>
    <scope>NUCLEOTIDE SEQUENCE [LARGE SCALE GENOMIC DNA]</scope>
    <source>
        <strain evidence="2 3">NPDC051599</strain>
    </source>
</reference>
<name>A0ABW7YCQ8_STRCE</name>
<proteinExistence type="predicted"/>
<dbReference type="RefSeq" id="WP_398660417.1">
    <property type="nucleotide sequence ID" value="NZ_JBITDC010000018.1"/>
</dbReference>
<protein>
    <submittedName>
        <fullName evidence="2">Uncharacterized protein</fullName>
    </submittedName>
</protein>
<keyword evidence="3" id="KW-1185">Reference proteome</keyword>
<feature type="region of interest" description="Disordered" evidence="1">
    <location>
        <begin position="40"/>
        <end position="64"/>
    </location>
</feature>
<organism evidence="2 3">
    <name type="scientific">Streptomyces cellulosae</name>
    <dbReference type="NCBI Taxonomy" id="1968"/>
    <lineage>
        <taxon>Bacteria</taxon>
        <taxon>Bacillati</taxon>
        <taxon>Actinomycetota</taxon>
        <taxon>Actinomycetes</taxon>
        <taxon>Kitasatosporales</taxon>
        <taxon>Streptomycetaceae</taxon>
        <taxon>Streptomyces</taxon>
    </lineage>
</organism>
<evidence type="ECO:0000256" key="1">
    <source>
        <dbReference type="SAM" id="MobiDB-lite"/>
    </source>
</evidence>
<evidence type="ECO:0000313" key="2">
    <source>
        <dbReference type="EMBL" id="MFI5679981.1"/>
    </source>
</evidence>
<gene>
    <name evidence="2" type="ORF">ACIA8P_36075</name>
</gene>
<evidence type="ECO:0000313" key="3">
    <source>
        <dbReference type="Proteomes" id="UP001612415"/>
    </source>
</evidence>
<accession>A0ABW7YCQ8</accession>